<proteinExistence type="predicted"/>
<gene>
    <name evidence="1" type="ORF">S01H1_61181</name>
</gene>
<dbReference type="EMBL" id="BARS01040103">
    <property type="protein sequence ID" value="GAG32046.1"/>
    <property type="molecule type" value="Genomic_DNA"/>
</dbReference>
<organism evidence="1">
    <name type="scientific">marine sediment metagenome</name>
    <dbReference type="NCBI Taxonomy" id="412755"/>
    <lineage>
        <taxon>unclassified sequences</taxon>
        <taxon>metagenomes</taxon>
        <taxon>ecological metagenomes</taxon>
    </lineage>
</organism>
<accession>X0Y5C2</accession>
<dbReference type="Gene3D" id="3.40.50.300">
    <property type="entry name" value="P-loop containing nucleotide triphosphate hydrolases"/>
    <property type="match status" value="1"/>
</dbReference>
<reference evidence="1" key="1">
    <citation type="journal article" date="2014" name="Front. Microbiol.">
        <title>High frequency of phylogenetically diverse reductive dehalogenase-homologous genes in deep subseafloor sedimentary metagenomes.</title>
        <authorList>
            <person name="Kawai M."/>
            <person name="Futagami T."/>
            <person name="Toyoda A."/>
            <person name="Takaki Y."/>
            <person name="Nishi S."/>
            <person name="Hori S."/>
            <person name="Arai W."/>
            <person name="Tsubouchi T."/>
            <person name="Morono Y."/>
            <person name="Uchiyama I."/>
            <person name="Ito T."/>
            <person name="Fujiyama A."/>
            <person name="Inagaki F."/>
            <person name="Takami H."/>
        </authorList>
    </citation>
    <scope>NUCLEOTIDE SEQUENCE</scope>
    <source>
        <strain evidence="1">Expedition CK06-06</strain>
    </source>
</reference>
<evidence type="ECO:0000313" key="1">
    <source>
        <dbReference type="EMBL" id="GAG32046.1"/>
    </source>
</evidence>
<dbReference type="InterPro" id="IPR027417">
    <property type="entry name" value="P-loop_NTPase"/>
</dbReference>
<feature type="non-terminal residue" evidence="1">
    <location>
        <position position="89"/>
    </location>
</feature>
<sequence>MKLLNLWVSNLFSIGEANLSLEDIGLLLVTGYSKDEGSQNGSGKSSLTSKAITWGLFGSAPSGVKLDDVVNRHTEGPGRAVIDYEGIDG</sequence>
<dbReference type="AlphaFoldDB" id="X0Y5C2"/>
<comment type="caution">
    <text evidence="1">The sequence shown here is derived from an EMBL/GenBank/DDBJ whole genome shotgun (WGS) entry which is preliminary data.</text>
</comment>
<evidence type="ECO:0008006" key="2">
    <source>
        <dbReference type="Google" id="ProtNLM"/>
    </source>
</evidence>
<protein>
    <recommendedName>
        <fullName evidence="2">Rad50/SbcC-type AAA domain-containing protein</fullName>
    </recommendedName>
</protein>
<name>X0Y5C2_9ZZZZ</name>